<name>M5IKH6_9BACT</name>
<dbReference type="STRING" id="1244083.CSUNSWCD_1578"/>
<accession>M5IKH6</accession>
<evidence type="ECO:0000313" key="2">
    <source>
        <dbReference type="Proteomes" id="UP000011939"/>
    </source>
</evidence>
<dbReference type="Proteomes" id="UP000011939">
    <property type="component" value="Unassembled WGS sequence"/>
</dbReference>
<dbReference type="PATRIC" id="fig|1244083.3.peg.819"/>
<gene>
    <name evidence="1" type="ORF">CSUNSWCD_1578</name>
</gene>
<organism evidence="1 2">
    <name type="scientific">Campylobacter showae CSUNSWCD</name>
    <dbReference type="NCBI Taxonomy" id="1244083"/>
    <lineage>
        <taxon>Bacteria</taxon>
        <taxon>Pseudomonadati</taxon>
        <taxon>Campylobacterota</taxon>
        <taxon>Epsilonproteobacteria</taxon>
        <taxon>Campylobacterales</taxon>
        <taxon>Campylobacteraceae</taxon>
        <taxon>Campylobacter</taxon>
    </lineage>
</organism>
<comment type="caution">
    <text evidence="1">The sequence shown here is derived from an EMBL/GenBank/DDBJ whole genome shotgun (WGS) entry which is preliminary data.</text>
</comment>
<sequence>MERLLLDSLRNARNRAEFANFRRLSDIKTVGNGFTQKRKI</sequence>
<proteinExistence type="predicted"/>
<evidence type="ECO:0000313" key="1">
    <source>
        <dbReference type="EMBL" id="EKU11540.1"/>
    </source>
</evidence>
<dbReference type="EMBL" id="AMZQ01000005">
    <property type="protein sequence ID" value="EKU11540.1"/>
    <property type="molecule type" value="Genomic_DNA"/>
</dbReference>
<protein>
    <submittedName>
        <fullName evidence="1">Uncharacterized protein</fullName>
    </submittedName>
</protein>
<reference evidence="1 2" key="1">
    <citation type="journal article" date="2013" name="Genome Announc.">
        <title>Genome Sequence of Campylobacter showae UNSWCD, Isolated from a Patient with Crohn's Disease.</title>
        <authorList>
            <person name="Tay A.P."/>
            <person name="Kaakoush N.O."/>
            <person name="Deshpande N.P."/>
            <person name="Chen Z."/>
            <person name="Mitchell H."/>
            <person name="Wilkins M.R."/>
        </authorList>
    </citation>
    <scope>NUCLEOTIDE SEQUENCE [LARGE SCALE GENOMIC DNA]</scope>
    <source>
        <strain evidence="1 2">CSUNSWCD</strain>
    </source>
</reference>
<dbReference type="AlphaFoldDB" id="M5IKH6"/>